<sequence>MHCAELPAGPARPQGAAGRAPDRVPTAAAGALGPAASRGRRQRHAAKGNGIPDENGTHPSKAIERLLFNNRQWAKHMASKDPKFFPKCAEGQSPEYLWIGCSDSRVVTNTITGLQPGEIFTHRNVGNIVAHGDLNCMSVVEYAVGSLKVKHVIVCGHYGCGACDAALRMPMETPGMLNSWISRIRDVKHMWASSLEQLPEEERLPRLCELNAITQALHMCDSAPIQAAWAAGQELCVYGMIYGLGDGALTSLIGPISSAQQAREARQSFEKSGGAVGAASNGVSAVA</sequence>
<name>A0A8S1IVX4_9CHLO</name>
<comment type="similarity">
    <text evidence="1 10">Belongs to the beta-class carbonic anhydrase family.</text>
</comment>
<dbReference type="GO" id="GO:0004089">
    <property type="term" value="F:carbonate dehydratase activity"/>
    <property type="evidence" value="ECO:0007669"/>
    <property type="project" value="UniProtKB-UniRule"/>
</dbReference>
<dbReference type="CDD" id="cd00883">
    <property type="entry name" value="beta_CA_cladeA"/>
    <property type="match status" value="1"/>
</dbReference>
<feature type="region of interest" description="Disordered" evidence="11">
    <location>
        <begin position="1"/>
        <end position="59"/>
    </location>
</feature>
<dbReference type="OrthoDB" id="10248475at2759"/>
<keyword evidence="13" id="KW-1185">Reference proteome</keyword>
<gene>
    <name evidence="12" type="ORF">OSTQU699_LOCUS3570</name>
</gene>
<feature type="binding site" evidence="9">
    <location>
        <position position="157"/>
    </location>
    <ligand>
        <name>Zn(2+)</name>
        <dbReference type="ChEBI" id="CHEBI:29105"/>
    </ligand>
</feature>
<dbReference type="PANTHER" id="PTHR11002">
    <property type="entry name" value="CARBONIC ANHYDRASE"/>
    <property type="match status" value="1"/>
</dbReference>
<feature type="binding site" evidence="9">
    <location>
        <position position="101"/>
    </location>
    <ligand>
        <name>Zn(2+)</name>
        <dbReference type="ChEBI" id="CHEBI:29105"/>
    </ligand>
</feature>
<evidence type="ECO:0000256" key="7">
    <source>
        <dbReference type="ARBA" id="ARBA00031969"/>
    </source>
</evidence>
<evidence type="ECO:0000256" key="2">
    <source>
        <dbReference type="ARBA" id="ARBA00012925"/>
    </source>
</evidence>
<dbReference type="FunFam" id="3.40.1050.10:FF:000001">
    <property type="entry name" value="Carbonic anhydrase"/>
    <property type="match status" value="1"/>
</dbReference>
<evidence type="ECO:0000256" key="11">
    <source>
        <dbReference type="SAM" id="MobiDB-lite"/>
    </source>
</evidence>
<feature type="binding site" evidence="9">
    <location>
        <position position="103"/>
    </location>
    <ligand>
        <name>Zn(2+)</name>
        <dbReference type="ChEBI" id="CHEBI:29105"/>
    </ligand>
</feature>
<dbReference type="AlphaFoldDB" id="A0A8S1IVX4"/>
<evidence type="ECO:0000256" key="3">
    <source>
        <dbReference type="ARBA" id="ARBA00014628"/>
    </source>
</evidence>
<dbReference type="SUPFAM" id="SSF53056">
    <property type="entry name" value="beta-carbonic anhydrase, cab"/>
    <property type="match status" value="1"/>
</dbReference>
<organism evidence="12 13">
    <name type="scientific">Ostreobium quekettii</name>
    <dbReference type="NCBI Taxonomy" id="121088"/>
    <lineage>
        <taxon>Eukaryota</taxon>
        <taxon>Viridiplantae</taxon>
        <taxon>Chlorophyta</taxon>
        <taxon>core chlorophytes</taxon>
        <taxon>Ulvophyceae</taxon>
        <taxon>TCBD clade</taxon>
        <taxon>Bryopsidales</taxon>
        <taxon>Ostreobineae</taxon>
        <taxon>Ostreobiaceae</taxon>
        <taxon>Ostreobium</taxon>
    </lineage>
</organism>
<protein>
    <recommendedName>
        <fullName evidence="3 10">Carbonic anhydrase</fullName>
        <ecNumber evidence="2 10">4.2.1.1</ecNumber>
    </recommendedName>
    <alternativeName>
        <fullName evidence="7 10">Carbonate dehydratase</fullName>
    </alternativeName>
</protein>
<dbReference type="InterPro" id="IPR015892">
    <property type="entry name" value="Carbonic_anhydrase_CS"/>
</dbReference>
<evidence type="ECO:0000256" key="6">
    <source>
        <dbReference type="ARBA" id="ARBA00023239"/>
    </source>
</evidence>
<comment type="function">
    <text evidence="10">Reversible hydration of carbon dioxide.</text>
</comment>
<dbReference type="GO" id="GO:0015976">
    <property type="term" value="P:carbon utilization"/>
    <property type="evidence" value="ECO:0007669"/>
    <property type="project" value="InterPro"/>
</dbReference>
<dbReference type="GO" id="GO:0008270">
    <property type="term" value="F:zinc ion binding"/>
    <property type="evidence" value="ECO:0007669"/>
    <property type="project" value="UniProtKB-UniRule"/>
</dbReference>
<keyword evidence="4 9" id="KW-0479">Metal-binding</keyword>
<comment type="catalytic activity">
    <reaction evidence="8 10">
        <text>hydrogencarbonate + H(+) = CO2 + H2O</text>
        <dbReference type="Rhea" id="RHEA:10748"/>
        <dbReference type="ChEBI" id="CHEBI:15377"/>
        <dbReference type="ChEBI" id="CHEBI:15378"/>
        <dbReference type="ChEBI" id="CHEBI:16526"/>
        <dbReference type="ChEBI" id="CHEBI:17544"/>
        <dbReference type="EC" id="4.2.1.1"/>
    </reaction>
</comment>
<evidence type="ECO:0000256" key="4">
    <source>
        <dbReference type="ARBA" id="ARBA00022723"/>
    </source>
</evidence>
<evidence type="ECO:0000256" key="1">
    <source>
        <dbReference type="ARBA" id="ARBA00006217"/>
    </source>
</evidence>
<dbReference type="Gene3D" id="3.40.1050.10">
    <property type="entry name" value="Carbonic anhydrase"/>
    <property type="match status" value="1"/>
</dbReference>
<dbReference type="Pfam" id="PF00484">
    <property type="entry name" value="Pro_CA"/>
    <property type="match status" value="1"/>
</dbReference>
<dbReference type="EC" id="4.2.1.1" evidence="2 10"/>
<evidence type="ECO:0000256" key="8">
    <source>
        <dbReference type="ARBA" id="ARBA00048348"/>
    </source>
</evidence>
<dbReference type="EMBL" id="CAJHUC010000788">
    <property type="protein sequence ID" value="CAD7698209.1"/>
    <property type="molecule type" value="Genomic_DNA"/>
</dbReference>
<evidence type="ECO:0000256" key="9">
    <source>
        <dbReference type="PIRSR" id="PIRSR601765-1"/>
    </source>
</evidence>
<feature type="compositionally biased region" description="Low complexity" evidence="11">
    <location>
        <begin position="27"/>
        <end position="37"/>
    </location>
</feature>
<feature type="compositionally biased region" description="Low complexity" evidence="11">
    <location>
        <begin position="7"/>
        <end position="19"/>
    </location>
</feature>
<dbReference type="InterPro" id="IPR001765">
    <property type="entry name" value="Carbonic_anhydrase"/>
</dbReference>
<dbReference type="Proteomes" id="UP000708148">
    <property type="component" value="Unassembled WGS sequence"/>
</dbReference>
<dbReference type="SMART" id="SM00947">
    <property type="entry name" value="Pro_CA"/>
    <property type="match status" value="1"/>
</dbReference>
<dbReference type="PANTHER" id="PTHR11002:SF76">
    <property type="entry name" value="CARBONIC ANHYDRASE"/>
    <property type="match status" value="1"/>
</dbReference>
<evidence type="ECO:0000256" key="5">
    <source>
        <dbReference type="ARBA" id="ARBA00022833"/>
    </source>
</evidence>
<comment type="cofactor">
    <cofactor evidence="9">
        <name>Zn(2+)</name>
        <dbReference type="ChEBI" id="CHEBI:29105"/>
    </cofactor>
    <text evidence="9">Binds 1 zinc ion per subunit.</text>
</comment>
<reference evidence="12" key="1">
    <citation type="submission" date="2020-12" db="EMBL/GenBank/DDBJ databases">
        <authorList>
            <person name="Iha C."/>
        </authorList>
    </citation>
    <scope>NUCLEOTIDE SEQUENCE</scope>
</reference>
<evidence type="ECO:0000313" key="12">
    <source>
        <dbReference type="EMBL" id="CAD7698209.1"/>
    </source>
</evidence>
<proteinExistence type="inferred from homology"/>
<feature type="binding site" evidence="9">
    <location>
        <position position="160"/>
    </location>
    <ligand>
        <name>Zn(2+)</name>
        <dbReference type="ChEBI" id="CHEBI:29105"/>
    </ligand>
</feature>
<keyword evidence="5 9" id="KW-0862">Zinc</keyword>
<dbReference type="InterPro" id="IPR036874">
    <property type="entry name" value="Carbonic_anhydrase_sf"/>
</dbReference>
<comment type="caution">
    <text evidence="12">The sequence shown here is derived from an EMBL/GenBank/DDBJ whole genome shotgun (WGS) entry which is preliminary data.</text>
</comment>
<dbReference type="PROSITE" id="PS00705">
    <property type="entry name" value="PROK_CO2_ANHYDRASE_2"/>
    <property type="match status" value="1"/>
</dbReference>
<evidence type="ECO:0000256" key="10">
    <source>
        <dbReference type="RuleBase" id="RU003956"/>
    </source>
</evidence>
<accession>A0A8S1IVX4</accession>
<evidence type="ECO:0000313" key="13">
    <source>
        <dbReference type="Proteomes" id="UP000708148"/>
    </source>
</evidence>
<keyword evidence="6 10" id="KW-0456">Lyase</keyword>